<evidence type="ECO:0000313" key="8">
    <source>
        <dbReference type="Proteomes" id="UP001203284"/>
    </source>
</evidence>
<keyword evidence="2" id="KW-0378">Hydrolase</keyword>
<gene>
    <name evidence="7" type="ORF">MWN34_08805</name>
</gene>
<dbReference type="PROSITE" id="PS51194">
    <property type="entry name" value="HELICASE_CTER"/>
    <property type="match status" value="1"/>
</dbReference>
<evidence type="ECO:0000256" key="3">
    <source>
        <dbReference type="ARBA" id="ARBA00022806"/>
    </source>
</evidence>
<name>A0ABT0DAM2_9HYPH</name>
<keyword evidence="4" id="KW-0067">ATP-binding</keyword>
<keyword evidence="1" id="KW-0547">Nucleotide-binding</keyword>
<comment type="caution">
    <text evidence="7">The sequence shown here is derived from an EMBL/GenBank/DDBJ whole genome shotgun (WGS) entry which is preliminary data.</text>
</comment>
<dbReference type="PANTHER" id="PTHR47961:SF6">
    <property type="entry name" value="DNA-DIRECTED DNA POLYMERASE"/>
    <property type="match status" value="1"/>
</dbReference>
<dbReference type="EMBL" id="JALKCH010000005">
    <property type="protein sequence ID" value="MCK0197011.1"/>
    <property type="molecule type" value="Genomic_DNA"/>
</dbReference>
<dbReference type="InterPro" id="IPR050474">
    <property type="entry name" value="Hel308_SKI2-like"/>
</dbReference>
<keyword evidence="8" id="KW-1185">Reference proteome</keyword>
<dbReference type="SMART" id="SM00490">
    <property type="entry name" value="HELICc"/>
    <property type="match status" value="1"/>
</dbReference>
<proteinExistence type="predicted"/>
<dbReference type="Pfam" id="PF00270">
    <property type="entry name" value="DEAD"/>
    <property type="match status" value="1"/>
</dbReference>
<keyword evidence="3 7" id="KW-0347">Helicase</keyword>
<dbReference type="InterPro" id="IPR014001">
    <property type="entry name" value="Helicase_ATP-bd"/>
</dbReference>
<dbReference type="PROSITE" id="PS51192">
    <property type="entry name" value="HELICASE_ATP_BIND_1"/>
    <property type="match status" value="1"/>
</dbReference>
<evidence type="ECO:0000256" key="4">
    <source>
        <dbReference type="ARBA" id="ARBA00022840"/>
    </source>
</evidence>
<sequence length="893" mass="97252">MFDPVTIDLITRAPPLGDLDFEALPQRFTNAFAEIVAARVRLRGVASLEQRGEAVTELLSEMRRLAAAQELLVATAPERADRASAAFVAGTAHQLCLMAEIVVADGEPHFSNINAIHADHEICATLLFLIADSQSDAAEMAKRLRRPEGDLSAESRLVTAIGDLAAGRLRAVIASEVAEDDFDVYDSPADTSGGGIAVEALLRRLHAGVIQLARELLTAPRADPEAVTIPESQRIFAQVRDLCVAPIDDVFDADGPLAVSVFPGPLHIAKLLLAVSGNLVEASLCRVSAPDGVDSAAWWQIIRRAARKRPYLWRNHREALERGYLAKGVSAAVSFPTGGGKSTLAELKIAAALLGGGQVVVLAPTLALVDQTAFSLGNAFKDYNVFGDLDDEITFSDVLVLPEIIVTTPERCLVLQSIQPEAFADVALVVFDECHLLHPRESDRSRRAIDAMLCILNLTSYAPDADLLLVSAMMQNTEEMAGWVAELTGRPCLPLDLAWKPTRQARGCVAYDAARITELNELLATEQLTATTKGVPKHLASQLDAPPFAFFCLRQTWATRNRDDYALMALLDEAVQFASNAAEKSGKWYLTPNGNVVAGTIAAAAAEDGLKTLTFVQSTTAAESTVRTFRSLLPKRRVTLTEEEQAWRKIVEEELGGPQHCYLKLDATGQVDGSATSHHGQLLKAERMLHESLFKRRDGVDALFATSTLAQGMNLPSDIVLIAGDSRWDVTDDKFKQLDAHELLNAAGRAGRAGEGGQGFILVVPSKIINIDDHENTINQHWMSLQSIFSQSDQCLRIDDPITGLLDRIHMHAHEGNEDYFLARLPVGDGDVADEPARAMIKRSFAAYRKRQEGQEAWIDSRIDAALQRRDELCAEAGSDLAGTRRRFRRPTL</sequence>
<evidence type="ECO:0000259" key="5">
    <source>
        <dbReference type="PROSITE" id="PS51192"/>
    </source>
</evidence>
<evidence type="ECO:0000259" key="6">
    <source>
        <dbReference type="PROSITE" id="PS51194"/>
    </source>
</evidence>
<dbReference type="PANTHER" id="PTHR47961">
    <property type="entry name" value="DNA POLYMERASE THETA, PUTATIVE (AFU_ORTHOLOGUE AFUA_1G05260)-RELATED"/>
    <property type="match status" value="1"/>
</dbReference>
<dbReference type="Proteomes" id="UP001203284">
    <property type="component" value="Unassembled WGS sequence"/>
</dbReference>
<dbReference type="InterPro" id="IPR011545">
    <property type="entry name" value="DEAD/DEAH_box_helicase_dom"/>
</dbReference>
<evidence type="ECO:0000256" key="1">
    <source>
        <dbReference type="ARBA" id="ARBA00022741"/>
    </source>
</evidence>
<reference evidence="7 8" key="1">
    <citation type="submission" date="2022-04" db="EMBL/GenBank/DDBJ databases">
        <authorList>
            <person name="Grouzdev D.S."/>
            <person name="Pantiukh K.S."/>
            <person name="Krutkina M.S."/>
        </authorList>
    </citation>
    <scope>NUCLEOTIDE SEQUENCE [LARGE SCALE GENOMIC DNA]</scope>
    <source>
        <strain evidence="7 8">6x-1</strain>
    </source>
</reference>
<feature type="domain" description="Helicase C-terminal" evidence="6">
    <location>
        <begin position="600"/>
        <end position="806"/>
    </location>
</feature>
<dbReference type="SUPFAM" id="SSF52540">
    <property type="entry name" value="P-loop containing nucleoside triphosphate hydrolases"/>
    <property type="match status" value="1"/>
</dbReference>
<evidence type="ECO:0000256" key="2">
    <source>
        <dbReference type="ARBA" id="ARBA00022801"/>
    </source>
</evidence>
<dbReference type="RefSeq" id="WP_247028570.1">
    <property type="nucleotide sequence ID" value="NZ_JALKCH010000005.1"/>
</dbReference>
<evidence type="ECO:0000313" key="7">
    <source>
        <dbReference type="EMBL" id="MCK0197011.1"/>
    </source>
</evidence>
<accession>A0ABT0DAM2</accession>
<feature type="domain" description="Helicase ATP-binding" evidence="5">
    <location>
        <begin position="322"/>
        <end position="492"/>
    </location>
</feature>
<dbReference type="SMART" id="SM00487">
    <property type="entry name" value="DEXDc"/>
    <property type="match status" value="1"/>
</dbReference>
<dbReference type="InterPro" id="IPR027417">
    <property type="entry name" value="P-loop_NTPase"/>
</dbReference>
<dbReference type="Gene3D" id="3.40.50.300">
    <property type="entry name" value="P-loop containing nucleotide triphosphate hydrolases"/>
    <property type="match status" value="2"/>
</dbReference>
<organism evidence="7 8">
    <name type="scientific">Ancylobacter crimeensis</name>
    <dbReference type="NCBI Taxonomy" id="2579147"/>
    <lineage>
        <taxon>Bacteria</taxon>
        <taxon>Pseudomonadati</taxon>
        <taxon>Pseudomonadota</taxon>
        <taxon>Alphaproteobacteria</taxon>
        <taxon>Hyphomicrobiales</taxon>
        <taxon>Xanthobacteraceae</taxon>
        <taxon>Ancylobacter</taxon>
    </lineage>
</organism>
<dbReference type="InterPro" id="IPR001650">
    <property type="entry name" value="Helicase_C-like"/>
</dbReference>
<protein>
    <submittedName>
        <fullName evidence="7">DEAD/DEAH box helicase</fullName>
    </submittedName>
</protein>
<dbReference type="GO" id="GO:0004386">
    <property type="term" value="F:helicase activity"/>
    <property type="evidence" value="ECO:0007669"/>
    <property type="project" value="UniProtKB-KW"/>
</dbReference>
<dbReference type="Pfam" id="PF00271">
    <property type="entry name" value="Helicase_C"/>
    <property type="match status" value="1"/>
</dbReference>